<dbReference type="OrthoDB" id="70588at2759"/>
<feature type="region of interest" description="Disordered" evidence="2">
    <location>
        <begin position="104"/>
        <end position="139"/>
    </location>
</feature>
<proteinExistence type="inferred from homology"/>
<dbReference type="EMBL" id="VXIT01000013">
    <property type="protein sequence ID" value="KAA6408458.1"/>
    <property type="molecule type" value="Genomic_DNA"/>
</dbReference>
<dbReference type="GO" id="GO:0008277">
    <property type="term" value="P:regulation of G protein-coupled receptor signaling pathway"/>
    <property type="evidence" value="ECO:0007669"/>
    <property type="project" value="InterPro"/>
</dbReference>
<dbReference type="InterPro" id="IPR051499">
    <property type="entry name" value="Phosducin-like_reg"/>
</dbReference>
<dbReference type="InterPro" id="IPR024253">
    <property type="entry name" value="Phosducin_thioredoxin-like_dom"/>
</dbReference>
<dbReference type="PANTHER" id="PTHR46052">
    <property type="entry name" value="PHOSDUCIN-LIKE PROTEIN"/>
    <property type="match status" value="1"/>
</dbReference>
<protein>
    <submittedName>
        <fullName evidence="4">Phosducin</fullName>
    </submittedName>
</protein>
<feature type="region of interest" description="Disordered" evidence="2">
    <location>
        <begin position="1"/>
        <end position="48"/>
    </location>
</feature>
<evidence type="ECO:0000256" key="1">
    <source>
        <dbReference type="ARBA" id="ARBA00009686"/>
    </source>
</evidence>
<name>A0A5M8PHK1_9LECA</name>
<dbReference type="CDD" id="cd02987">
    <property type="entry name" value="Phd_like_Phd"/>
    <property type="match status" value="1"/>
</dbReference>
<dbReference type="SUPFAM" id="SSF52833">
    <property type="entry name" value="Thioredoxin-like"/>
    <property type="match status" value="1"/>
</dbReference>
<dbReference type="Pfam" id="PF02114">
    <property type="entry name" value="Phosducin"/>
    <property type="match status" value="1"/>
</dbReference>
<reference evidence="4 5" key="1">
    <citation type="submission" date="2019-09" db="EMBL/GenBank/DDBJ databases">
        <title>The hologenome of the rock-dwelling lichen Lasallia pustulata.</title>
        <authorList>
            <person name="Greshake Tzovaras B."/>
            <person name="Segers F."/>
            <person name="Bicker A."/>
            <person name="Dal Grande F."/>
            <person name="Otte J."/>
            <person name="Hankeln T."/>
            <person name="Schmitt I."/>
            <person name="Ebersberger I."/>
        </authorList>
    </citation>
    <scope>NUCLEOTIDE SEQUENCE [LARGE SCALE GENOMIC DNA]</scope>
    <source>
        <strain evidence="4">A1-1</strain>
    </source>
</reference>
<accession>A0A5M8PHK1</accession>
<evidence type="ECO:0000313" key="4">
    <source>
        <dbReference type="EMBL" id="KAA6408458.1"/>
    </source>
</evidence>
<sequence>MSSAAQDEVDALFNQPEKYGRHHPEDASQSGGSSDSASDNDVTVHSDFGDADTLASNIATMPPATYHIPQGTIFDANTGPKGVIADAQSFDKARKRSFRGTLQALSNAQTPAARPAHKSSPGSREKSSSPELSADDEEDEFMRTWRASRMNELRAGEHDTRTRRLSPSKRKYGSVETVDAVGYLDAVEKVPVDTVVVVCIYDHESSVSGLVEDALRQLARTHVTTRFVKLHYLDAEMDEVAVPAILAYRGGDLFANLSAVIEEIPMGLDMGPTSLESVLKKHQVLS</sequence>
<dbReference type="InterPro" id="IPR036249">
    <property type="entry name" value="Thioredoxin-like_sf"/>
</dbReference>
<dbReference type="Gene3D" id="3.40.30.10">
    <property type="entry name" value="Glutaredoxin"/>
    <property type="match status" value="1"/>
</dbReference>
<feature type="domain" description="Phosducin" evidence="3">
    <location>
        <begin position="76"/>
        <end position="284"/>
    </location>
</feature>
<evidence type="ECO:0000313" key="5">
    <source>
        <dbReference type="Proteomes" id="UP000324767"/>
    </source>
</evidence>
<dbReference type="PANTHER" id="PTHR46052:SF1">
    <property type="entry name" value="PHOSDUCIN-LIKE PROTEIN"/>
    <property type="match status" value="1"/>
</dbReference>
<dbReference type="InterPro" id="IPR001200">
    <property type="entry name" value="Phosducin"/>
</dbReference>
<gene>
    <name evidence="4" type="ORF">FRX48_07540</name>
</gene>
<evidence type="ECO:0000259" key="3">
    <source>
        <dbReference type="Pfam" id="PF02114"/>
    </source>
</evidence>
<dbReference type="AlphaFoldDB" id="A0A5M8PHK1"/>
<comment type="similarity">
    <text evidence="1">Belongs to the phosducin family.</text>
</comment>
<comment type="caution">
    <text evidence="4">The sequence shown here is derived from an EMBL/GenBank/DDBJ whole genome shotgun (WGS) entry which is preliminary data.</text>
</comment>
<organism evidence="4 5">
    <name type="scientific">Lasallia pustulata</name>
    <dbReference type="NCBI Taxonomy" id="136370"/>
    <lineage>
        <taxon>Eukaryota</taxon>
        <taxon>Fungi</taxon>
        <taxon>Dikarya</taxon>
        <taxon>Ascomycota</taxon>
        <taxon>Pezizomycotina</taxon>
        <taxon>Lecanoromycetes</taxon>
        <taxon>OSLEUM clade</taxon>
        <taxon>Umbilicariomycetidae</taxon>
        <taxon>Umbilicariales</taxon>
        <taxon>Umbilicariaceae</taxon>
        <taxon>Lasallia</taxon>
    </lineage>
</organism>
<dbReference type="Proteomes" id="UP000324767">
    <property type="component" value="Unassembled WGS sequence"/>
</dbReference>
<evidence type="ECO:0000256" key="2">
    <source>
        <dbReference type="SAM" id="MobiDB-lite"/>
    </source>
</evidence>
<feature type="compositionally biased region" description="Low complexity" evidence="2">
    <location>
        <begin position="27"/>
        <end position="39"/>
    </location>
</feature>